<evidence type="ECO:0000313" key="5">
    <source>
        <dbReference type="EMBL" id="CAE0769578.1"/>
    </source>
</evidence>
<dbReference type="Pfam" id="PF13863">
    <property type="entry name" value="DUF4200"/>
    <property type="match status" value="1"/>
</dbReference>
<evidence type="ECO:0000259" key="4">
    <source>
        <dbReference type="Pfam" id="PF13863"/>
    </source>
</evidence>
<feature type="region of interest" description="Disordered" evidence="3">
    <location>
        <begin position="466"/>
        <end position="527"/>
    </location>
</feature>
<dbReference type="InterPro" id="IPR025252">
    <property type="entry name" value="DUF4200"/>
</dbReference>
<dbReference type="PANTHER" id="PTHR21683:SF3">
    <property type="entry name" value="CILIA AND FLAGELLA ASSOCIATED PROTEIN 100"/>
    <property type="match status" value="1"/>
</dbReference>
<dbReference type="EMBL" id="HBIZ01034836">
    <property type="protein sequence ID" value="CAE0769578.1"/>
    <property type="molecule type" value="Transcribed_RNA"/>
</dbReference>
<feature type="compositionally biased region" description="Acidic residues" evidence="3">
    <location>
        <begin position="288"/>
        <end position="299"/>
    </location>
</feature>
<organism evidence="5">
    <name type="scientific">Chrysotila carterae</name>
    <name type="common">Marine alga</name>
    <name type="synonym">Syracosphaera carterae</name>
    <dbReference type="NCBI Taxonomy" id="13221"/>
    <lineage>
        <taxon>Eukaryota</taxon>
        <taxon>Haptista</taxon>
        <taxon>Haptophyta</taxon>
        <taxon>Prymnesiophyceae</taxon>
        <taxon>Isochrysidales</taxon>
        <taxon>Isochrysidaceae</taxon>
        <taxon>Chrysotila</taxon>
    </lineage>
</organism>
<sequence length="533" mass="61919">MPTDEEVFALRDEEQRKKESERERAKQLHVWEKGVVSRPKVRDYEGDCDSQAQARDAQQAKLNLVAAATRDRRKEKENMAEFIAKKREMFLVQMSLDTKRAEIRKLEERAHQREEALRKSEQMLEEDALRFDQFLKDNDQKAVQAIKKAEAETKAKAEKVQEIKKLNAQITQIKSDMSKFEEQLEDCRKYKNFLDKLTPPEWFEEQAAKKEMLKEEKRRAKRAVKLKAAVATATEEALRTTKLVIEEENKKKGRRTKREKETDEVAEKERLEAAAAAAAAAVTKAIDNEEEQEDQDDSETGSTEALMYFKEPQQLLDIFTALEESNLFLIQNSQETEEALEELKAKLSETQTRMEGETAGLKSQIDALRGAIRVEEDKRKGLSERAGTSTGVQKQEQTLEELNKKVAEVYRAIFSEADNSLGTLQMLTNIESRLEELLSTIDMMPRDEVEAAEKLKEKERRQRVRELKQAEAAKAQEERIQRSIRRSQEPVRKREGKPIMFRSQPIQRKKKAQEDESDKVDEEDDINFYLQMR</sequence>
<feature type="domain" description="DUF4200" evidence="4">
    <location>
        <begin position="82"/>
        <end position="199"/>
    </location>
</feature>
<dbReference type="PANTHER" id="PTHR21683">
    <property type="entry name" value="COILED-COIL DOMAIN-CONTAINING PROTEIN 42 LIKE-2-LIKE-RELATED"/>
    <property type="match status" value="1"/>
</dbReference>
<feature type="compositionally biased region" description="Acidic residues" evidence="3">
    <location>
        <begin position="515"/>
        <end position="526"/>
    </location>
</feature>
<feature type="compositionally biased region" description="Basic and acidic residues" evidence="3">
    <location>
        <begin position="466"/>
        <end position="497"/>
    </location>
</feature>
<protein>
    <recommendedName>
        <fullName evidence="4">DUF4200 domain-containing protein</fullName>
    </recommendedName>
</protein>
<name>A0A7S4F2N3_CHRCT</name>
<gene>
    <name evidence="5" type="ORF">PCAR00345_LOCUS22190</name>
</gene>
<feature type="region of interest" description="Disordered" evidence="3">
    <location>
        <begin position="282"/>
        <end position="301"/>
    </location>
</feature>
<evidence type="ECO:0000256" key="2">
    <source>
        <dbReference type="SAM" id="Coils"/>
    </source>
</evidence>
<feature type="coiled-coil region" evidence="2">
    <location>
        <begin position="96"/>
        <end position="223"/>
    </location>
</feature>
<reference evidence="5" key="1">
    <citation type="submission" date="2021-01" db="EMBL/GenBank/DDBJ databases">
        <authorList>
            <person name="Corre E."/>
            <person name="Pelletier E."/>
            <person name="Niang G."/>
            <person name="Scheremetjew M."/>
            <person name="Finn R."/>
            <person name="Kale V."/>
            <person name="Holt S."/>
            <person name="Cochrane G."/>
            <person name="Meng A."/>
            <person name="Brown T."/>
            <person name="Cohen L."/>
        </authorList>
    </citation>
    <scope>NUCLEOTIDE SEQUENCE</scope>
    <source>
        <strain evidence="5">CCMP645</strain>
    </source>
</reference>
<feature type="coiled-coil region" evidence="2">
    <location>
        <begin position="326"/>
        <end position="360"/>
    </location>
</feature>
<dbReference type="InterPro" id="IPR051147">
    <property type="entry name" value="CFAP_domain-containing"/>
</dbReference>
<feature type="region of interest" description="Disordered" evidence="3">
    <location>
        <begin position="1"/>
        <end position="24"/>
    </location>
</feature>
<keyword evidence="1 2" id="KW-0175">Coiled coil</keyword>
<dbReference type="AlphaFoldDB" id="A0A7S4F2N3"/>
<accession>A0A7S4F2N3</accession>
<evidence type="ECO:0000256" key="3">
    <source>
        <dbReference type="SAM" id="MobiDB-lite"/>
    </source>
</evidence>
<evidence type="ECO:0000256" key="1">
    <source>
        <dbReference type="ARBA" id="ARBA00023054"/>
    </source>
</evidence>
<proteinExistence type="predicted"/>
<feature type="compositionally biased region" description="Basic and acidic residues" evidence="3">
    <location>
        <begin position="8"/>
        <end position="24"/>
    </location>
</feature>
<dbReference type="GO" id="GO:0005856">
    <property type="term" value="C:cytoskeleton"/>
    <property type="evidence" value="ECO:0007669"/>
    <property type="project" value="UniProtKB-ARBA"/>
</dbReference>